<dbReference type="PANTHER" id="PTHR20903:SF0">
    <property type="entry name" value="PREFOLDIN SUBUNIT 1"/>
    <property type="match status" value="1"/>
</dbReference>
<dbReference type="InterPro" id="IPR009053">
    <property type="entry name" value="Prefoldin"/>
</dbReference>
<dbReference type="Pfam" id="PF01920">
    <property type="entry name" value="Prefoldin_2"/>
    <property type="match status" value="1"/>
</dbReference>
<dbReference type="GO" id="GO:0051082">
    <property type="term" value="F:unfolded protein binding"/>
    <property type="evidence" value="ECO:0007669"/>
    <property type="project" value="InterPro"/>
</dbReference>
<dbReference type="EMBL" id="JANBTW010000089">
    <property type="protein sequence ID" value="KAJ2672053.1"/>
    <property type="molecule type" value="Genomic_DNA"/>
</dbReference>
<feature type="coiled-coil region" evidence="3">
    <location>
        <begin position="74"/>
        <end position="108"/>
    </location>
</feature>
<dbReference type="Gene3D" id="1.10.287.370">
    <property type="match status" value="1"/>
</dbReference>
<dbReference type="AlphaFoldDB" id="A0A9W8KWA2"/>
<keyword evidence="3" id="KW-0175">Coiled coil</keyword>
<dbReference type="GO" id="GO:0044183">
    <property type="term" value="F:protein folding chaperone"/>
    <property type="evidence" value="ECO:0007669"/>
    <property type="project" value="TreeGrafter"/>
</dbReference>
<dbReference type="GO" id="GO:0016272">
    <property type="term" value="C:prefoldin complex"/>
    <property type="evidence" value="ECO:0007669"/>
    <property type="project" value="InterPro"/>
</dbReference>
<dbReference type="InterPro" id="IPR002777">
    <property type="entry name" value="PFD_beta-like"/>
</dbReference>
<comment type="similarity">
    <text evidence="1">Belongs to the prefoldin subunit beta family.</text>
</comment>
<dbReference type="PANTHER" id="PTHR20903">
    <property type="entry name" value="PREFOLDIN SUBUNIT 1-RELATED"/>
    <property type="match status" value="1"/>
</dbReference>
<sequence length="122" mass="13772">MSEDSFHQLQVRITEKIMGCEKQLDQIGVQISSKQRESRLAALTKREIEGLDSSIPLYKSMGKMFVQENKESLLNEIEKTTGDANTLIEALEKKQKFVKRDLDEAVGNLKDTVRAAQNSTAK</sequence>
<dbReference type="GO" id="GO:0005737">
    <property type="term" value="C:cytoplasm"/>
    <property type="evidence" value="ECO:0007669"/>
    <property type="project" value="TreeGrafter"/>
</dbReference>
<evidence type="ECO:0008006" key="6">
    <source>
        <dbReference type="Google" id="ProtNLM"/>
    </source>
</evidence>
<dbReference type="OrthoDB" id="2015447at2759"/>
<evidence type="ECO:0000256" key="1">
    <source>
        <dbReference type="ARBA" id="ARBA00008045"/>
    </source>
</evidence>
<comment type="caution">
    <text evidence="4">The sequence shown here is derived from an EMBL/GenBank/DDBJ whole genome shotgun (WGS) entry which is preliminary data.</text>
</comment>
<proteinExistence type="inferred from homology"/>
<organism evidence="4 5">
    <name type="scientific">Coemansia spiralis</name>
    <dbReference type="NCBI Taxonomy" id="417178"/>
    <lineage>
        <taxon>Eukaryota</taxon>
        <taxon>Fungi</taxon>
        <taxon>Fungi incertae sedis</taxon>
        <taxon>Zoopagomycota</taxon>
        <taxon>Kickxellomycotina</taxon>
        <taxon>Kickxellomycetes</taxon>
        <taxon>Kickxellales</taxon>
        <taxon>Kickxellaceae</taxon>
        <taxon>Coemansia</taxon>
    </lineage>
</organism>
<name>A0A9W8KWA2_9FUNG</name>
<keyword evidence="2" id="KW-0143">Chaperone</keyword>
<accession>A0A9W8KWA2</accession>
<protein>
    <recommendedName>
        <fullName evidence="6">Prefoldin subunit 1</fullName>
    </recommendedName>
</protein>
<reference evidence="4" key="1">
    <citation type="submission" date="2022-07" db="EMBL/GenBank/DDBJ databases">
        <title>Phylogenomic reconstructions and comparative analyses of Kickxellomycotina fungi.</title>
        <authorList>
            <person name="Reynolds N.K."/>
            <person name="Stajich J.E."/>
            <person name="Barry K."/>
            <person name="Grigoriev I.V."/>
            <person name="Crous P."/>
            <person name="Smith M.E."/>
        </authorList>
    </citation>
    <scope>NUCLEOTIDE SEQUENCE</scope>
    <source>
        <strain evidence="4">NRRL 3115</strain>
    </source>
</reference>
<evidence type="ECO:0000256" key="3">
    <source>
        <dbReference type="SAM" id="Coils"/>
    </source>
</evidence>
<evidence type="ECO:0000313" key="5">
    <source>
        <dbReference type="Proteomes" id="UP001151518"/>
    </source>
</evidence>
<dbReference type="SUPFAM" id="SSF46579">
    <property type="entry name" value="Prefoldin"/>
    <property type="match status" value="1"/>
</dbReference>
<evidence type="ECO:0000256" key="2">
    <source>
        <dbReference type="ARBA" id="ARBA00023186"/>
    </source>
</evidence>
<evidence type="ECO:0000313" key="4">
    <source>
        <dbReference type="EMBL" id="KAJ2672053.1"/>
    </source>
</evidence>
<gene>
    <name evidence="4" type="ORF">GGI25_005247</name>
</gene>
<dbReference type="Proteomes" id="UP001151518">
    <property type="component" value="Unassembled WGS sequence"/>
</dbReference>